<dbReference type="Pfam" id="PF03729">
    <property type="entry name" value="DUF308"/>
    <property type="match status" value="2"/>
</dbReference>
<keyword evidence="1" id="KW-0472">Membrane</keyword>
<proteinExistence type="predicted"/>
<dbReference type="GO" id="GO:0005886">
    <property type="term" value="C:plasma membrane"/>
    <property type="evidence" value="ECO:0007669"/>
    <property type="project" value="TreeGrafter"/>
</dbReference>
<name>A0A0R1YS53_9LACO</name>
<evidence type="ECO:0000313" key="2">
    <source>
        <dbReference type="EMBL" id="KRM44946.1"/>
    </source>
</evidence>
<dbReference type="InterPro" id="IPR005325">
    <property type="entry name" value="DUF308_memb"/>
</dbReference>
<dbReference type="PANTHER" id="PTHR34989">
    <property type="entry name" value="PROTEIN HDED"/>
    <property type="match status" value="1"/>
</dbReference>
<dbReference type="Proteomes" id="UP000051010">
    <property type="component" value="Unassembled WGS sequence"/>
</dbReference>
<sequence length="175" mass="19942">MYNFFNSVRQYVWLNGLLYLIFGLFFLFDPRQTLSAFIWLFAAFFVIFGIINLIASLRVHSQTGIYDVGLSIGIFQLILAVLILVFAKPLIAFIPIITGITLIILGISEIIDAFSRRQFINVVPLPMIIYGIILILIGIVLTFNPFTTVLVLLQFFGAILIVNAIMDFIGMWRWK</sequence>
<dbReference type="PANTHER" id="PTHR34989:SF1">
    <property type="entry name" value="PROTEIN HDED"/>
    <property type="match status" value="1"/>
</dbReference>
<accession>A0A0R1YS53</accession>
<dbReference type="RefSeq" id="WP_054732907.1">
    <property type="nucleotide sequence ID" value="NZ_AZFZ01000007.1"/>
</dbReference>
<feature type="transmembrane region" description="Helical" evidence="1">
    <location>
        <begin position="12"/>
        <end position="28"/>
    </location>
</feature>
<keyword evidence="1" id="KW-1133">Transmembrane helix</keyword>
<dbReference type="AlphaFoldDB" id="A0A0R1YS53"/>
<dbReference type="InterPro" id="IPR052712">
    <property type="entry name" value="Acid_resist_chaperone_HdeD"/>
</dbReference>
<feature type="transmembrane region" description="Helical" evidence="1">
    <location>
        <begin position="34"/>
        <end position="54"/>
    </location>
</feature>
<feature type="transmembrane region" description="Helical" evidence="1">
    <location>
        <begin position="66"/>
        <end position="86"/>
    </location>
</feature>
<protein>
    <recommendedName>
        <fullName evidence="4">Acid-resistance membrane protein</fullName>
    </recommendedName>
</protein>
<feature type="transmembrane region" description="Helical" evidence="1">
    <location>
        <begin position="123"/>
        <end position="143"/>
    </location>
</feature>
<organism evidence="2 3">
    <name type="scientific">Lentilactobacillus parafarraginis DSM 18390 = JCM 14109</name>
    <dbReference type="NCBI Taxonomy" id="1423786"/>
    <lineage>
        <taxon>Bacteria</taxon>
        <taxon>Bacillati</taxon>
        <taxon>Bacillota</taxon>
        <taxon>Bacilli</taxon>
        <taxon>Lactobacillales</taxon>
        <taxon>Lactobacillaceae</taxon>
        <taxon>Lentilactobacillus</taxon>
    </lineage>
</organism>
<evidence type="ECO:0000313" key="3">
    <source>
        <dbReference type="Proteomes" id="UP000051010"/>
    </source>
</evidence>
<comment type="caution">
    <text evidence="2">The sequence shown here is derived from an EMBL/GenBank/DDBJ whole genome shotgun (WGS) entry which is preliminary data.</text>
</comment>
<evidence type="ECO:0000256" key="1">
    <source>
        <dbReference type="SAM" id="Phobius"/>
    </source>
</evidence>
<feature type="transmembrane region" description="Helical" evidence="1">
    <location>
        <begin position="92"/>
        <end position="111"/>
    </location>
</feature>
<feature type="transmembrane region" description="Helical" evidence="1">
    <location>
        <begin position="149"/>
        <end position="169"/>
    </location>
</feature>
<evidence type="ECO:0008006" key="4">
    <source>
        <dbReference type="Google" id="ProtNLM"/>
    </source>
</evidence>
<reference evidence="2 3" key="1">
    <citation type="journal article" date="2015" name="Genome Announc.">
        <title>Expanding the biotechnology potential of lactobacilli through comparative genomics of 213 strains and associated genera.</title>
        <authorList>
            <person name="Sun Z."/>
            <person name="Harris H.M."/>
            <person name="McCann A."/>
            <person name="Guo C."/>
            <person name="Argimon S."/>
            <person name="Zhang W."/>
            <person name="Yang X."/>
            <person name="Jeffery I.B."/>
            <person name="Cooney J.C."/>
            <person name="Kagawa T.F."/>
            <person name="Liu W."/>
            <person name="Song Y."/>
            <person name="Salvetti E."/>
            <person name="Wrobel A."/>
            <person name="Rasinkangas P."/>
            <person name="Parkhill J."/>
            <person name="Rea M.C."/>
            <person name="O'Sullivan O."/>
            <person name="Ritari J."/>
            <person name="Douillard F.P."/>
            <person name="Paul Ross R."/>
            <person name="Yang R."/>
            <person name="Briner A.E."/>
            <person name="Felis G.E."/>
            <person name="de Vos W.M."/>
            <person name="Barrangou R."/>
            <person name="Klaenhammer T.R."/>
            <person name="Caufield P.W."/>
            <person name="Cui Y."/>
            <person name="Zhang H."/>
            <person name="O'Toole P.W."/>
        </authorList>
    </citation>
    <scope>NUCLEOTIDE SEQUENCE [LARGE SCALE GENOMIC DNA]</scope>
    <source>
        <strain evidence="2 3">DSM 18390</strain>
    </source>
</reference>
<dbReference type="PATRIC" id="fig|1423786.4.peg.2714"/>
<dbReference type="EMBL" id="AZFZ01000007">
    <property type="protein sequence ID" value="KRM44946.1"/>
    <property type="molecule type" value="Genomic_DNA"/>
</dbReference>
<gene>
    <name evidence="2" type="ORF">FD47_GL002592</name>
</gene>
<keyword evidence="1" id="KW-0812">Transmembrane</keyword>